<name>A0A6C7PQG1_LISMN</name>
<proteinExistence type="predicted"/>
<evidence type="ECO:0000313" key="1">
    <source>
        <dbReference type="EMBL" id="ECL0171667.1"/>
    </source>
</evidence>
<dbReference type="EMBL" id="AAJEMB010000066">
    <property type="protein sequence ID" value="ECL0171813.1"/>
    <property type="molecule type" value="Genomic_DNA"/>
</dbReference>
<evidence type="ECO:0000313" key="2">
    <source>
        <dbReference type="EMBL" id="ECL0171813.1"/>
    </source>
</evidence>
<dbReference type="AlphaFoldDB" id="A0A6C7PQG1"/>
<organism evidence="1">
    <name type="scientific">Listeria monocytogenes</name>
    <dbReference type="NCBI Taxonomy" id="1639"/>
    <lineage>
        <taxon>Bacteria</taxon>
        <taxon>Bacillati</taxon>
        <taxon>Bacillota</taxon>
        <taxon>Bacilli</taxon>
        <taxon>Bacillales</taxon>
        <taxon>Listeriaceae</taxon>
        <taxon>Listeria</taxon>
    </lineage>
</organism>
<protein>
    <submittedName>
        <fullName evidence="1">Uncharacterized protein</fullName>
    </submittedName>
</protein>
<dbReference type="EMBL" id="AAJEMB010000037">
    <property type="protein sequence ID" value="ECL0171667.1"/>
    <property type="molecule type" value="Genomic_DNA"/>
</dbReference>
<gene>
    <name evidence="1" type="ORF">FJ662_15865</name>
    <name evidence="2" type="ORF">FJ662_16685</name>
</gene>
<reference evidence="1" key="1">
    <citation type="submission" date="2019-06" db="EMBL/GenBank/DDBJ databases">
        <authorList>
            <person name="Ashton P.M."/>
            <person name="Dallman T."/>
            <person name="Nair S."/>
            <person name="De Pinna E."/>
            <person name="Peters T."/>
            <person name="Grant K."/>
        </authorList>
    </citation>
    <scope>NUCLEOTIDE SEQUENCE</scope>
    <source>
        <strain evidence="1">758784</strain>
    </source>
</reference>
<sequence>MILNCDKFFVEELQKYGYDIDYKKIMDIYKASRNSEGFKKRQAKKERESIELQKHITEFYN</sequence>
<comment type="caution">
    <text evidence="1">The sequence shown here is derived from an EMBL/GenBank/DDBJ whole genome shotgun (WGS) entry which is preliminary data.</text>
</comment>
<accession>A0A6C7PQG1</accession>